<keyword evidence="6 8" id="KW-1133">Transmembrane helix</keyword>
<evidence type="ECO:0000256" key="3">
    <source>
        <dbReference type="ARBA" id="ARBA00022676"/>
    </source>
</evidence>
<evidence type="ECO:0000256" key="6">
    <source>
        <dbReference type="ARBA" id="ARBA00022989"/>
    </source>
</evidence>
<dbReference type="Proteomes" id="UP000177006">
    <property type="component" value="Unassembled WGS sequence"/>
</dbReference>
<protein>
    <recommendedName>
        <fullName evidence="9">Glycosyltransferase RgtA/B/C/D-like domain-containing protein</fullName>
    </recommendedName>
</protein>
<feature type="transmembrane region" description="Helical" evidence="8">
    <location>
        <begin position="327"/>
        <end position="346"/>
    </location>
</feature>
<dbReference type="GO" id="GO:0009103">
    <property type="term" value="P:lipopolysaccharide biosynthetic process"/>
    <property type="evidence" value="ECO:0007669"/>
    <property type="project" value="UniProtKB-ARBA"/>
</dbReference>
<evidence type="ECO:0000256" key="8">
    <source>
        <dbReference type="SAM" id="Phobius"/>
    </source>
</evidence>
<evidence type="ECO:0000256" key="1">
    <source>
        <dbReference type="ARBA" id="ARBA00004651"/>
    </source>
</evidence>
<dbReference type="InterPro" id="IPR038731">
    <property type="entry name" value="RgtA/B/C-like"/>
</dbReference>
<feature type="transmembrane region" description="Helical" evidence="8">
    <location>
        <begin position="269"/>
        <end position="290"/>
    </location>
</feature>
<dbReference type="GO" id="GO:0005886">
    <property type="term" value="C:plasma membrane"/>
    <property type="evidence" value="ECO:0007669"/>
    <property type="project" value="UniProtKB-SubCell"/>
</dbReference>
<dbReference type="PANTHER" id="PTHR33908:SF11">
    <property type="entry name" value="MEMBRANE PROTEIN"/>
    <property type="match status" value="1"/>
</dbReference>
<organism evidence="10 11">
    <name type="scientific">Candidatus Beckwithbacteria bacterium RBG_13_42_9</name>
    <dbReference type="NCBI Taxonomy" id="1797457"/>
    <lineage>
        <taxon>Bacteria</taxon>
        <taxon>Candidatus Beckwithiibacteriota</taxon>
    </lineage>
</organism>
<evidence type="ECO:0000256" key="4">
    <source>
        <dbReference type="ARBA" id="ARBA00022679"/>
    </source>
</evidence>
<dbReference type="GO" id="GO:0016763">
    <property type="term" value="F:pentosyltransferase activity"/>
    <property type="evidence" value="ECO:0007669"/>
    <property type="project" value="TreeGrafter"/>
</dbReference>
<keyword evidence="7 8" id="KW-0472">Membrane</keyword>
<dbReference type="InterPro" id="IPR050297">
    <property type="entry name" value="LipidA_mod_glycosyltrf_83"/>
</dbReference>
<feature type="transmembrane region" description="Helical" evidence="8">
    <location>
        <begin position="137"/>
        <end position="156"/>
    </location>
</feature>
<feature type="transmembrane region" description="Helical" evidence="8">
    <location>
        <begin position="302"/>
        <end position="320"/>
    </location>
</feature>
<feature type="transmembrane region" description="Helical" evidence="8">
    <location>
        <begin position="168"/>
        <end position="194"/>
    </location>
</feature>
<evidence type="ECO:0000313" key="10">
    <source>
        <dbReference type="EMBL" id="OGD63313.1"/>
    </source>
</evidence>
<feature type="transmembrane region" description="Helical" evidence="8">
    <location>
        <begin position="75"/>
        <end position="100"/>
    </location>
</feature>
<sequence>MKQITRLNLILILALGLRLISLNQSLWLDEAFQVWSVTHYSPKGLLTEYLTGDFNPPLSYLISWLLTRILGDKEVILRLPSVFLGVVNVWLIYIFSQTLFSKAKIEVAQKQFSLGEIAAFFLALAPLHLYYSQESRPYILASVLATWSMLEFWRLLKEEKGAVWRYVLATALMIYSHYLTWLLLLLQAVFLIAVNGKKIKILQKVMISWLAVFVCFLPWLPIFLKQLRIGSEVAKTLPVWRTLGEISLKNIALVPVKFIIGRIAIENNLLYGFVMMPLILLIAGILLIVFKRTLVSKSTAFYYLWLWFVGPLLLGLALSLKWPMFQYFRFLFILPAFYLLITLGISNLKLSWQGPVVLGIFLINAIASSIYLFNPAFHREDWRSTSTYIQLKDMGAVVVILKPIEAPFAYYNQNQSRTLDYSEINQARFEKRLWLIKYAQPIFEPANNTEETIKQYGFQEVSEKQFRGDISIKYFINPSGLTAFKK</sequence>
<comment type="caution">
    <text evidence="10">The sequence shown here is derived from an EMBL/GenBank/DDBJ whole genome shotgun (WGS) entry which is preliminary data.</text>
</comment>
<evidence type="ECO:0000256" key="5">
    <source>
        <dbReference type="ARBA" id="ARBA00022692"/>
    </source>
</evidence>
<evidence type="ECO:0000259" key="9">
    <source>
        <dbReference type="Pfam" id="PF13231"/>
    </source>
</evidence>
<keyword evidence="3" id="KW-0328">Glycosyltransferase</keyword>
<feature type="transmembrane region" description="Helical" evidence="8">
    <location>
        <begin position="112"/>
        <end position="131"/>
    </location>
</feature>
<dbReference type="AlphaFoldDB" id="A0A1F5E7F9"/>
<accession>A0A1F5E7F9</accession>
<dbReference type="EMBL" id="MEZK01000010">
    <property type="protein sequence ID" value="OGD63313.1"/>
    <property type="molecule type" value="Genomic_DNA"/>
</dbReference>
<keyword evidence="5 8" id="KW-0812">Transmembrane</keyword>
<reference evidence="10 11" key="1">
    <citation type="journal article" date="2016" name="Nat. Commun.">
        <title>Thousands of microbial genomes shed light on interconnected biogeochemical processes in an aquifer system.</title>
        <authorList>
            <person name="Anantharaman K."/>
            <person name="Brown C.T."/>
            <person name="Hug L.A."/>
            <person name="Sharon I."/>
            <person name="Castelle C.J."/>
            <person name="Probst A.J."/>
            <person name="Thomas B.C."/>
            <person name="Singh A."/>
            <person name="Wilkins M.J."/>
            <person name="Karaoz U."/>
            <person name="Brodie E.L."/>
            <person name="Williams K.H."/>
            <person name="Hubbard S.S."/>
            <person name="Banfield J.F."/>
        </authorList>
    </citation>
    <scope>NUCLEOTIDE SEQUENCE [LARGE SCALE GENOMIC DNA]</scope>
</reference>
<evidence type="ECO:0000256" key="7">
    <source>
        <dbReference type="ARBA" id="ARBA00023136"/>
    </source>
</evidence>
<gene>
    <name evidence="10" type="ORF">A2160_02365</name>
</gene>
<dbReference type="PANTHER" id="PTHR33908">
    <property type="entry name" value="MANNOSYLTRANSFERASE YKCB-RELATED"/>
    <property type="match status" value="1"/>
</dbReference>
<dbReference type="Pfam" id="PF13231">
    <property type="entry name" value="PMT_2"/>
    <property type="match status" value="1"/>
</dbReference>
<feature type="domain" description="Glycosyltransferase RgtA/B/C/D-like" evidence="9">
    <location>
        <begin position="56"/>
        <end position="220"/>
    </location>
</feature>
<evidence type="ECO:0000256" key="2">
    <source>
        <dbReference type="ARBA" id="ARBA00022475"/>
    </source>
</evidence>
<proteinExistence type="predicted"/>
<feature type="transmembrane region" description="Helical" evidence="8">
    <location>
        <begin position="352"/>
        <end position="373"/>
    </location>
</feature>
<keyword evidence="2" id="KW-1003">Cell membrane</keyword>
<name>A0A1F5E7F9_9BACT</name>
<feature type="transmembrane region" description="Helical" evidence="8">
    <location>
        <begin position="206"/>
        <end position="224"/>
    </location>
</feature>
<comment type="subcellular location">
    <subcellularLocation>
        <location evidence="1">Cell membrane</location>
        <topology evidence="1">Multi-pass membrane protein</topology>
    </subcellularLocation>
</comment>
<dbReference type="STRING" id="1797457.A2160_02365"/>
<keyword evidence="4" id="KW-0808">Transferase</keyword>
<evidence type="ECO:0000313" key="11">
    <source>
        <dbReference type="Proteomes" id="UP000177006"/>
    </source>
</evidence>